<dbReference type="RefSeq" id="WP_054589127.1">
    <property type="nucleotide sequence ID" value="NZ_CP012700.1"/>
</dbReference>
<dbReference type="GO" id="GO:0046872">
    <property type="term" value="F:metal ion binding"/>
    <property type="evidence" value="ECO:0007669"/>
    <property type="project" value="UniProtKB-KW"/>
</dbReference>
<name>A0A0N9V2T6_SPHMC</name>
<dbReference type="PATRIC" id="fig|33050.5.peg.3539"/>
<accession>A0A0N9V2T6</accession>
<dbReference type="InterPro" id="IPR013819">
    <property type="entry name" value="LipOase_C"/>
</dbReference>
<evidence type="ECO:0000313" key="8">
    <source>
        <dbReference type="Proteomes" id="UP000058074"/>
    </source>
</evidence>
<reference evidence="7 8" key="1">
    <citation type="journal article" date="2015" name="Genome Announc.">
        <title>Complete Genome Sequence of Polypropylene Glycol- and Polyethylene Glycol-Degrading Sphingopyxis macrogoltabida Strain EY-1.</title>
        <authorList>
            <person name="Ohtsubo Y."/>
            <person name="Nagata Y."/>
            <person name="Numata M."/>
            <person name="Tsuchikane K."/>
            <person name="Hosoyama A."/>
            <person name="Yamazoe A."/>
            <person name="Tsuda M."/>
            <person name="Fujita N."/>
            <person name="Kawai F."/>
        </authorList>
    </citation>
    <scope>NUCLEOTIDE SEQUENCE [LARGE SCALE GENOMIC DNA]</scope>
    <source>
        <strain evidence="7 8">EY-1</strain>
    </source>
</reference>
<keyword evidence="2" id="KW-0479">Metal-binding</keyword>
<dbReference type="GO" id="GO:0034440">
    <property type="term" value="P:lipid oxidation"/>
    <property type="evidence" value="ECO:0007669"/>
    <property type="project" value="InterPro"/>
</dbReference>
<evidence type="ECO:0000256" key="3">
    <source>
        <dbReference type="ARBA" id="ARBA00023002"/>
    </source>
</evidence>
<dbReference type="PRINTS" id="PR00087">
    <property type="entry name" value="LIPOXYGENASE"/>
</dbReference>
<keyword evidence="4" id="KW-0408">Iron</keyword>
<feature type="region of interest" description="Disordered" evidence="5">
    <location>
        <begin position="1"/>
        <end position="43"/>
    </location>
</feature>
<organism evidence="7 8">
    <name type="scientific">Sphingopyxis macrogoltabida</name>
    <name type="common">Sphingomonas macrogoltabidus</name>
    <dbReference type="NCBI Taxonomy" id="33050"/>
    <lineage>
        <taxon>Bacteria</taxon>
        <taxon>Pseudomonadati</taxon>
        <taxon>Pseudomonadota</taxon>
        <taxon>Alphaproteobacteria</taxon>
        <taxon>Sphingomonadales</taxon>
        <taxon>Sphingomonadaceae</taxon>
        <taxon>Sphingopyxis</taxon>
    </lineage>
</organism>
<gene>
    <name evidence="7" type="ORF">AN936_17075</name>
</gene>
<proteinExistence type="predicted"/>
<dbReference type="InterPro" id="IPR000907">
    <property type="entry name" value="LipOase"/>
</dbReference>
<evidence type="ECO:0000256" key="2">
    <source>
        <dbReference type="ARBA" id="ARBA00022723"/>
    </source>
</evidence>
<dbReference type="InterPro" id="IPR036226">
    <property type="entry name" value="LipOase_C_sf"/>
</dbReference>
<feature type="compositionally biased region" description="Low complexity" evidence="5">
    <location>
        <begin position="1"/>
        <end position="11"/>
    </location>
</feature>
<protein>
    <submittedName>
        <fullName evidence="7">Arachidonate 15-lipoxygenase</fullName>
    </submittedName>
</protein>
<evidence type="ECO:0000256" key="1">
    <source>
        <dbReference type="ARBA" id="ARBA00001962"/>
    </source>
</evidence>
<dbReference type="GO" id="GO:0016702">
    <property type="term" value="F:oxidoreductase activity, acting on single donors with incorporation of molecular oxygen, incorporation of two atoms of oxygen"/>
    <property type="evidence" value="ECO:0007669"/>
    <property type="project" value="InterPro"/>
</dbReference>
<evidence type="ECO:0000256" key="4">
    <source>
        <dbReference type="ARBA" id="ARBA00023004"/>
    </source>
</evidence>
<dbReference type="SUPFAM" id="SSF48484">
    <property type="entry name" value="Lipoxigenase"/>
    <property type="match status" value="1"/>
</dbReference>
<evidence type="ECO:0000256" key="5">
    <source>
        <dbReference type="SAM" id="MobiDB-lite"/>
    </source>
</evidence>
<sequence length="672" mass="71778">MSFVSPSLTPSSPAPSPAPSPAQVSPLPSASPSLPQNDTPAEQAARAAQLAASQTVYVWTTDVPTLPGVPLATDVPKNDEPTIAWFGILIGVGLAIVRNALTVKLGGVDRGELDTPRAEYETALAECDAIKLSTAKIVAEHGVHNGGDIFERIVGDVENAVAAAERDVHLALLQGYKERLEVLMKVDEAEVAGLGSRTPRSLDAYRALFATLPVPGISYMFQDDREFARLRVQGPNCMLIAAVDGTLPANFPLSEKAYAAVVNGDTLAAALADGRLFMLDYKPLAVLDPGTYGGEAKYVSQPMALFAVPPGGASLIPVAIQCGQDPADGPIFTPSPAADRQWGWEMAKFAVQVADGNYHELFTHLARTHLVIEAFAVATHRHLAEAHPVWALLVPHFEGTLFINDQAATSLIAANGPIDHIFAGTIASSQLAAVDARLAFDFRGKMPHADFAARGVGVDSALADYPYRDDALLVWDAVHEWARQYVDLYYKGDADIVADTELAAWAACLAGEAKVGGLGPVTTRNQLAEICAMVMFTASAQHAAVNFPQKDIMAFAPAVTGAAWQPAPNGQRGHDKTGWLAMMPPMALALEQLNVLELLGSVRYRPLGDYRSNAFPYPQWFQDPRVTAAEGPLAWFKAALADVEAEIVARNAGRMQPYPYLQPSLIPTSINI</sequence>
<keyword evidence="3" id="KW-0560">Oxidoreductase</keyword>
<dbReference type="Gene3D" id="1.20.245.10">
    <property type="entry name" value="Lipoxygenase-1, Domain 5"/>
    <property type="match status" value="1"/>
</dbReference>
<feature type="domain" description="Lipoxygenase" evidence="6">
    <location>
        <begin position="32"/>
        <end position="672"/>
    </location>
</feature>
<dbReference type="InterPro" id="IPR020833">
    <property type="entry name" value="LipOase_Fe_BS"/>
</dbReference>
<dbReference type="OrthoDB" id="5912511at2"/>
<dbReference type="PROSITE" id="PS51393">
    <property type="entry name" value="LIPOXYGENASE_3"/>
    <property type="match status" value="1"/>
</dbReference>
<dbReference type="AlphaFoldDB" id="A0A0N9V2T6"/>
<dbReference type="PROSITE" id="PS00711">
    <property type="entry name" value="LIPOXYGENASE_1"/>
    <property type="match status" value="1"/>
</dbReference>
<dbReference type="Proteomes" id="UP000058074">
    <property type="component" value="Chromosome"/>
</dbReference>
<dbReference type="Pfam" id="PF00305">
    <property type="entry name" value="Lipoxygenase"/>
    <property type="match status" value="1"/>
</dbReference>
<evidence type="ECO:0000259" key="6">
    <source>
        <dbReference type="PROSITE" id="PS51393"/>
    </source>
</evidence>
<evidence type="ECO:0000313" key="7">
    <source>
        <dbReference type="EMBL" id="ALH82004.1"/>
    </source>
</evidence>
<comment type="cofactor">
    <cofactor evidence="1">
        <name>Fe cation</name>
        <dbReference type="ChEBI" id="CHEBI:24875"/>
    </cofactor>
</comment>
<dbReference type="KEGG" id="smag:AN936_17075"/>
<feature type="compositionally biased region" description="Low complexity" evidence="5">
    <location>
        <begin position="21"/>
        <end position="43"/>
    </location>
</feature>
<dbReference type="EMBL" id="CP012700">
    <property type="protein sequence ID" value="ALH82004.1"/>
    <property type="molecule type" value="Genomic_DNA"/>
</dbReference>
<dbReference type="PANTHER" id="PTHR11771">
    <property type="entry name" value="LIPOXYGENASE"/>
    <property type="match status" value="1"/>
</dbReference>
<dbReference type="Gene3D" id="3.10.450.60">
    <property type="match status" value="1"/>
</dbReference>